<proteinExistence type="predicted"/>
<dbReference type="GeneID" id="54483846"/>
<dbReference type="PANTHER" id="PTHR32027">
    <property type="entry name" value="CYTOSINE DEAMINASE"/>
    <property type="match status" value="1"/>
</dbReference>
<evidence type="ECO:0000313" key="1">
    <source>
        <dbReference type="EMBL" id="KAF2757808.1"/>
    </source>
</evidence>
<evidence type="ECO:0000313" key="2">
    <source>
        <dbReference type="Proteomes" id="UP000799437"/>
    </source>
</evidence>
<dbReference type="SUPFAM" id="SSF51556">
    <property type="entry name" value="Metallo-dependent hydrolases"/>
    <property type="match status" value="1"/>
</dbReference>
<dbReference type="SUPFAM" id="SSF51338">
    <property type="entry name" value="Composite domain of metallo-dependent hydrolases"/>
    <property type="match status" value="1"/>
</dbReference>
<dbReference type="InterPro" id="IPR011059">
    <property type="entry name" value="Metal-dep_hydrolase_composite"/>
</dbReference>
<name>A0A6A6W4F4_9PEZI</name>
<reference evidence="1" key="1">
    <citation type="journal article" date="2020" name="Stud. Mycol.">
        <title>101 Dothideomycetes genomes: a test case for predicting lifestyles and emergence of pathogens.</title>
        <authorList>
            <person name="Haridas S."/>
            <person name="Albert R."/>
            <person name="Binder M."/>
            <person name="Bloem J."/>
            <person name="Labutti K."/>
            <person name="Salamov A."/>
            <person name="Andreopoulos B."/>
            <person name="Baker S."/>
            <person name="Barry K."/>
            <person name="Bills G."/>
            <person name="Bluhm B."/>
            <person name="Cannon C."/>
            <person name="Castanera R."/>
            <person name="Culley D."/>
            <person name="Daum C."/>
            <person name="Ezra D."/>
            <person name="Gonzalez J."/>
            <person name="Henrissat B."/>
            <person name="Kuo A."/>
            <person name="Liang C."/>
            <person name="Lipzen A."/>
            <person name="Lutzoni F."/>
            <person name="Magnuson J."/>
            <person name="Mondo S."/>
            <person name="Nolan M."/>
            <person name="Ohm R."/>
            <person name="Pangilinan J."/>
            <person name="Park H.-J."/>
            <person name="Ramirez L."/>
            <person name="Alfaro M."/>
            <person name="Sun H."/>
            <person name="Tritt A."/>
            <person name="Yoshinaga Y."/>
            <person name="Zwiers L.-H."/>
            <person name="Turgeon B."/>
            <person name="Goodwin S."/>
            <person name="Spatafora J."/>
            <person name="Crous P."/>
            <person name="Grigoriev I."/>
        </authorList>
    </citation>
    <scope>NUCLEOTIDE SEQUENCE</scope>
    <source>
        <strain evidence="1">CBS 121739</strain>
    </source>
</reference>
<dbReference type="InterPro" id="IPR032466">
    <property type="entry name" value="Metal_Hydrolase"/>
</dbReference>
<accession>A0A6A6W4F4</accession>
<dbReference type="EMBL" id="ML996573">
    <property type="protein sequence ID" value="KAF2757808.1"/>
    <property type="molecule type" value="Genomic_DNA"/>
</dbReference>
<keyword evidence="2" id="KW-1185">Reference proteome</keyword>
<dbReference type="RefSeq" id="XP_033600259.1">
    <property type="nucleotide sequence ID" value="XM_033742792.1"/>
</dbReference>
<dbReference type="OrthoDB" id="10266980at2759"/>
<dbReference type="InterPro" id="IPR052349">
    <property type="entry name" value="Metallo-hydrolase_Enzymes"/>
</dbReference>
<organism evidence="1 2">
    <name type="scientific">Pseudovirgaria hyperparasitica</name>
    <dbReference type="NCBI Taxonomy" id="470096"/>
    <lineage>
        <taxon>Eukaryota</taxon>
        <taxon>Fungi</taxon>
        <taxon>Dikarya</taxon>
        <taxon>Ascomycota</taxon>
        <taxon>Pezizomycotina</taxon>
        <taxon>Dothideomycetes</taxon>
        <taxon>Dothideomycetes incertae sedis</taxon>
        <taxon>Acrospermales</taxon>
        <taxon>Acrospermaceae</taxon>
        <taxon>Pseudovirgaria</taxon>
    </lineage>
</organism>
<sequence>MGTRASTDRSVSFDADVTKAAPVHKILGVRLPQRSVSRFWDITISNGLIYSIEPHTAESLATRDCPGVLDASGRLLAPSLCHAHIHLDKCFLLQDSKYADLEIISGDFSEAMRLTGQAKARFREDDLLRRGRQLIEESISFGVTSMRAFVEVDGQVNFRCLHAGLQLKSEFVERCSIQICAFAQLPLFSGEDGGEEIRVLMIEAAQTEGVDVVGSTPYVETEVSKCKQNMRWISSLAIANDKMLDLHMDYHLDDQKEPMIWSALQTIKERGWNERGGKGICMGHCTRFTLFESDEWERLRDECRSLPVSFVGLPTSDLFIIRPAPGARGTLPITALIRDFDLNAAIAVNNVGNAFTPHGSCDPLAVACLGVGVYHAVTKADAELLYECVSIRAKTLIGEEQTASGSLELSVGDPADFVIFDRDDHGWRNRKSIAEAVYDAGNSRQTIRRGKITNP</sequence>
<dbReference type="Gene3D" id="3.20.20.140">
    <property type="entry name" value="Metal-dependent hydrolases"/>
    <property type="match status" value="1"/>
</dbReference>
<protein>
    <submittedName>
        <fullName evidence="1">Cytosine deaminase protein-like protein</fullName>
    </submittedName>
</protein>
<dbReference type="Proteomes" id="UP000799437">
    <property type="component" value="Unassembled WGS sequence"/>
</dbReference>
<dbReference type="PANTHER" id="PTHR32027:SF0">
    <property type="entry name" value="CYTOSINE DEAMINASE"/>
    <property type="match status" value="1"/>
</dbReference>
<dbReference type="AlphaFoldDB" id="A0A6A6W4F4"/>
<dbReference type="GO" id="GO:0016814">
    <property type="term" value="F:hydrolase activity, acting on carbon-nitrogen (but not peptide) bonds, in cyclic amidines"/>
    <property type="evidence" value="ECO:0007669"/>
    <property type="project" value="TreeGrafter"/>
</dbReference>
<gene>
    <name evidence="1" type="ORF">EJ05DRAFT_465968</name>
</gene>